<dbReference type="AlphaFoldDB" id="A0A8J2ZL73"/>
<gene>
    <name evidence="8" type="ORF">GCM10011415_26100</name>
</gene>
<organism evidence="8 9">
    <name type="scientific">Salipiger pallidus</name>
    <dbReference type="NCBI Taxonomy" id="1775170"/>
    <lineage>
        <taxon>Bacteria</taxon>
        <taxon>Pseudomonadati</taxon>
        <taxon>Pseudomonadota</taxon>
        <taxon>Alphaproteobacteria</taxon>
        <taxon>Rhodobacterales</taxon>
        <taxon>Roseobacteraceae</taxon>
        <taxon>Salipiger</taxon>
    </lineage>
</organism>
<dbReference type="Proteomes" id="UP000617145">
    <property type="component" value="Unassembled WGS sequence"/>
</dbReference>
<evidence type="ECO:0000256" key="3">
    <source>
        <dbReference type="ARBA" id="ARBA00022692"/>
    </source>
</evidence>
<dbReference type="GO" id="GO:0007165">
    <property type="term" value="P:signal transduction"/>
    <property type="evidence" value="ECO:0007669"/>
    <property type="project" value="InterPro"/>
</dbReference>
<evidence type="ECO:0000313" key="9">
    <source>
        <dbReference type="Proteomes" id="UP000617145"/>
    </source>
</evidence>
<evidence type="ECO:0000256" key="2">
    <source>
        <dbReference type="ARBA" id="ARBA00022475"/>
    </source>
</evidence>
<dbReference type="RefSeq" id="WP_188790667.1">
    <property type="nucleotide sequence ID" value="NZ_BMJV01000005.1"/>
</dbReference>
<reference evidence="8" key="2">
    <citation type="submission" date="2020-09" db="EMBL/GenBank/DDBJ databases">
        <authorList>
            <person name="Sun Q."/>
            <person name="Zhou Y."/>
        </authorList>
    </citation>
    <scope>NUCLEOTIDE SEQUENCE</scope>
    <source>
        <strain evidence="8">CGMCC 1.15762</strain>
    </source>
</reference>
<comment type="caution">
    <text evidence="8">The sequence shown here is derived from an EMBL/GenBank/DDBJ whole genome shotgun (WGS) entry which is preliminary data.</text>
</comment>
<feature type="domain" description="HAMP" evidence="7">
    <location>
        <begin position="311"/>
        <end position="363"/>
    </location>
</feature>
<dbReference type="Pfam" id="PF00672">
    <property type="entry name" value="HAMP"/>
    <property type="match status" value="1"/>
</dbReference>
<reference evidence="8" key="1">
    <citation type="journal article" date="2014" name="Int. J. Syst. Evol. Microbiol.">
        <title>Complete genome sequence of Corynebacterium casei LMG S-19264T (=DSM 44701T), isolated from a smear-ripened cheese.</title>
        <authorList>
            <consortium name="US DOE Joint Genome Institute (JGI-PGF)"/>
            <person name="Walter F."/>
            <person name="Albersmeier A."/>
            <person name="Kalinowski J."/>
            <person name="Ruckert C."/>
        </authorList>
    </citation>
    <scope>NUCLEOTIDE SEQUENCE</scope>
    <source>
        <strain evidence="8">CGMCC 1.15762</strain>
    </source>
</reference>
<evidence type="ECO:0000313" key="8">
    <source>
        <dbReference type="EMBL" id="GGG76202.1"/>
    </source>
</evidence>
<sequence length="405" mass="43801">MPVLKQSSTPSAFTRMAVTVMVAVFIAAAFVAITVVKRASDAQLHLQQEIVLRGADAIGLSFNTALRREWDSLNAVARNIQGADVSDINKFMDAVGQTGGQVAWSGVADLDGRIISGTNRLREGEDVSQRRWFREGLRGGNVGNVYSSSTLPLDGADQRQSLLNLSTPVFDAQTGEVTGVLVYSLRMAWVADFLSQARRQLQIDVVVKNRDGNTLVDTRDDPEELPDAVAMQAELGINNAGAFRLTAREEGLFAYSPNFISDALPDFGWRVFATLDRDNVTNTMPDILRSAFFSVTIAALFVLGATLLVARILLRPIEALTATAIDVAEGDYDYPIDSRSSKEAEMLSRALVRIQAMLASHQSVHPDHNDTALPTVAAGGARSGSVSIGAQVLGQWKNSRYEDAS</sequence>
<proteinExistence type="predicted"/>
<accession>A0A8J2ZL73</accession>
<feature type="transmembrane region" description="Helical" evidence="6">
    <location>
        <begin position="291"/>
        <end position="314"/>
    </location>
</feature>
<dbReference type="GO" id="GO:0005886">
    <property type="term" value="C:plasma membrane"/>
    <property type="evidence" value="ECO:0007669"/>
    <property type="project" value="UniProtKB-SubCell"/>
</dbReference>
<dbReference type="InterPro" id="IPR003660">
    <property type="entry name" value="HAMP_dom"/>
</dbReference>
<dbReference type="SMART" id="SM00304">
    <property type="entry name" value="HAMP"/>
    <property type="match status" value="1"/>
</dbReference>
<keyword evidence="9" id="KW-1185">Reference proteome</keyword>
<evidence type="ECO:0000259" key="7">
    <source>
        <dbReference type="PROSITE" id="PS50885"/>
    </source>
</evidence>
<name>A0A8J2ZL73_9RHOB</name>
<keyword evidence="5 6" id="KW-0472">Membrane</keyword>
<keyword evidence="4 6" id="KW-1133">Transmembrane helix</keyword>
<dbReference type="PROSITE" id="PS50885">
    <property type="entry name" value="HAMP"/>
    <property type="match status" value="1"/>
</dbReference>
<evidence type="ECO:0000256" key="1">
    <source>
        <dbReference type="ARBA" id="ARBA00004651"/>
    </source>
</evidence>
<feature type="transmembrane region" description="Helical" evidence="6">
    <location>
        <begin position="12"/>
        <end position="36"/>
    </location>
</feature>
<keyword evidence="2" id="KW-1003">Cell membrane</keyword>
<evidence type="ECO:0000256" key="4">
    <source>
        <dbReference type="ARBA" id="ARBA00022989"/>
    </source>
</evidence>
<comment type="subcellular location">
    <subcellularLocation>
        <location evidence="1">Cell membrane</location>
        <topology evidence="1">Multi-pass membrane protein</topology>
    </subcellularLocation>
</comment>
<evidence type="ECO:0000256" key="6">
    <source>
        <dbReference type="SAM" id="Phobius"/>
    </source>
</evidence>
<dbReference type="EMBL" id="BMJV01000005">
    <property type="protein sequence ID" value="GGG76202.1"/>
    <property type="molecule type" value="Genomic_DNA"/>
</dbReference>
<dbReference type="Gene3D" id="3.30.450.20">
    <property type="entry name" value="PAS domain"/>
    <property type="match status" value="1"/>
</dbReference>
<evidence type="ECO:0000256" key="5">
    <source>
        <dbReference type="ARBA" id="ARBA00023136"/>
    </source>
</evidence>
<dbReference type="Pfam" id="PF02743">
    <property type="entry name" value="dCache_1"/>
    <property type="match status" value="1"/>
</dbReference>
<keyword evidence="3 6" id="KW-0812">Transmembrane</keyword>
<dbReference type="InterPro" id="IPR033479">
    <property type="entry name" value="dCache_1"/>
</dbReference>
<dbReference type="SUPFAM" id="SSF158472">
    <property type="entry name" value="HAMP domain-like"/>
    <property type="match status" value="1"/>
</dbReference>
<dbReference type="Gene3D" id="6.10.340.10">
    <property type="match status" value="1"/>
</dbReference>
<protein>
    <recommendedName>
        <fullName evidence="7">HAMP domain-containing protein</fullName>
    </recommendedName>
</protein>
<dbReference type="CDD" id="cd06225">
    <property type="entry name" value="HAMP"/>
    <property type="match status" value="1"/>
</dbReference>